<dbReference type="Pfam" id="PF12570">
    <property type="entry name" value="DUF3750"/>
    <property type="match status" value="1"/>
</dbReference>
<proteinExistence type="predicted"/>
<dbReference type="Proteomes" id="UP000189462">
    <property type="component" value="Unassembled WGS sequence"/>
</dbReference>
<evidence type="ECO:0000313" key="1">
    <source>
        <dbReference type="EMBL" id="OOG23620.1"/>
    </source>
</evidence>
<protein>
    <recommendedName>
        <fullName evidence="3">DUF3750 domain-containing protein</fullName>
    </recommendedName>
</protein>
<dbReference type="InterPro" id="IPR022224">
    <property type="entry name" value="DUF3750"/>
</dbReference>
<dbReference type="RefSeq" id="WP_077279178.1">
    <property type="nucleotide sequence ID" value="NZ_MVBK01000060.1"/>
</dbReference>
<keyword evidence="2" id="KW-1185">Reference proteome</keyword>
<sequence length="257" mass="27264">MKSALKWFAGTLLLLVLLLTGPAIMALSDQVPLGGSWRHADRSSAGLAPDPAMTPEAVVQVYGARAFDWRGVFAAHTWIALKPAGADTYTLHQVTRWSGLRSGPGVPDANWFGNTPYVLAELRGPQAEQAIARIEALVPEYPWADHYRAWPGPNSNTFTAWITRQVPELRARLPAIAVGKDYLGPAGIGAAPSGTGLQLSLNGLLGVLAAPEEGIEVNLLGLVLGLETRPPGIKLPGIGHVHFGRSAHSLREATAGE</sequence>
<reference evidence="1 2" key="1">
    <citation type="submission" date="2017-02" db="EMBL/GenBank/DDBJ databases">
        <title>Genomic diversity within the haloalkaliphilic genus Thioalkalivibrio.</title>
        <authorList>
            <person name="Ahn A.-C."/>
            <person name="Meier-Kolthoff J."/>
            <person name="Overmars L."/>
            <person name="Richter M."/>
            <person name="Woyke T."/>
            <person name="Sorokin D.Y."/>
            <person name="Muyzer G."/>
        </authorList>
    </citation>
    <scope>NUCLEOTIDE SEQUENCE [LARGE SCALE GENOMIC DNA]</scope>
    <source>
        <strain evidence="1 2">ALJD</strain>
    </source>
</reference>
<dbReference type="AlphaFoldDB" id="A0A1V3NEY2"/>
<name>A0A1V3NEY2_9GAMM</name>
<dbReference type="EMBL" id="MVBK01000060">
    <property type="protein sequence ID" value="OOG23620.1"/>
    <property type="molecule type" value="Genomic_DNA"/>
</dbReference>
<evidence type="ECO:0008006" key="3">
    <source>
        <dbReference type="Google" id="ProtNLM"/>
    </source>
</evidence>
<gene>
    <name evidence="1" type="ORF">B1C78_10870</name>
</gene>
<accession>A0A1V3NEY2</accession>
<organism evidence="1 2">
    <name type="scientific">Thioalkalivibrio denitrificans</name>
    <dbReference type="NCBI Taxonomy" id="108003"/>
    <lineage>
        <taxon>Bacteria</taxon>
        <taxon>Pseudomonadati</taxon>
        <taxon>Pseudomonadota</taxon>
        <taxon>Gammaproteobacteria</taxon>
        <taxon>Chromatiales</taxon>
        <taxon>Ectothiorhodospiraceae</taxon>
        <taxon>Thioalkalivibrio</taxon>
    </lineage>
</organism>
<dbReference type="OrthoDB" id="199084at2"/>
<evidence type="ECO:0000313" key="2">
    <source>
        <dbReference type="Proteomes" id="UP000189462"/>
    </source>
</evidence>
<comment type="caution">
    <text evidence="1">The sequence shown here is derived from an EMBL/GenBank/DDBJ whole genome shotgun (WGS) entry which is preliminary data.</text>
</comment>